<dbReference type="SUPFAM" id="SSF89796">
    <property type="entry name" value="CoA-transferase family III (CaiB/BaiF)"/>
    <property type="match status" value="1"/>
</dbReference>
<dbReference type="PANTHER" id="PTHR48207">
    <property type="entry name" value="SUCCINATE--HYDROXYMETHYLGLUTARATE COA-TRANSFERASE"/>
    <property type="match status" value="1"/>
</dbReference>
<dbReference type="InterPro" id="IPR044855">
    <property type="entry name" value="CoA-Trfase_III_dom3_sf"/>
</dbReference>
<dbReference type="Pfam" id="PF02515">
    <property type="entry name" value="CoA_transf_3"/>
    <property type="match status" value="1"/>
</dbReference>
<reference evidence="3" key="1">
    <citation type="submission" date="2016-01" db="EMBL/GenBank/DDBJ databases">
        <authorList>
            <person name="Peeters C."/>
        </authorList>
    </citation>
    <scope>NUCLEOTIDE SEQUENCE</scope>
    <source>
        <strain evidence="3">LMG 29321</strain>
    </source>
</reference>
<keyword evidence="1" id="KW-0808">Transferase</keyword>
<accession>A0A158EFN4</accession>
<evidence type="ECO:0000313" key="4">
    <source>
        <dbReference type="Proteomes" id="UP000071859"/>
    </source>
</evidence>
<dbReference type="AlphaFoldDB" id="A0A158EFN4"/>
<sequence>MDQIVHGKAGADLQNTPRPPLDGLKVLDLTVARAGPTAVRHLADWGAEVIRIDQPLPPKGSPANEDVVGTERSSDYQNLHRNKRSIRLDLKSSAGREIFLDLVRGADVVIENMRPGVKKRLRIAYEDLQSINPRLIYGSISGYGQTGPYRDRAGLDHIAQGMTGLMSVTGVPGGGPLRVGIAVGDLTAGNILALNLMIALFEREKTGRGRWVHTSLLESLLFMLDFQATRWLVDGEVPRSVGNEHPTGVPTDLFPTADGQINLTAPTPKMWASLCKVMEKPEWSAQEEWSTRRGRIKHRATIHAAIADVTRTRSNDYWIQTLNSVGIPCGPIYTMDQVFEDEQVKLLGLAAPVHHPELGTIRLVGSPMNFDGTEKRIRSATPDPGADAKEILANLGYGPEKIATLEENGII</sequence>
<dbReference type="InterPro" id="IPR023606">
    <property type="entry name" value="CoA-Trfase_III_dom_1_sf"/>
</dbReference>
<comment type="caution">
    <text evidence="3">The sequence shown here is derived from an EMBL/GenBank/DDBJ whole genome shotgun (WGS) entry which is preliminary data.</text>
</comment>
<protein>
    <submittedName>
        <fullName evidence="3">CaiB/baiF CoA-transferase</fullName>
    </submittedName>
</protein>
<name>A0A158EFN4_9BURK</name>
<evidence type="ECO:0000256" key="2">
    <source>
        <dbReference type="SAM" id="MobiDB-lite"/>
    </source>
</evidence>
<evidence type="ECO:0000256" key="1">
    <source>
        <dbReference type="ARBA" id="ARBA00022679"/>
    </source>
</evidence>
<dbReference type="Gene3D" id="3.40.50.10540">
    <property type="entry name" value="Crotonobetainyl-coa:carnitine coa-transferase, domain 1"/>
    <property type="match status" value="1"/>
</dbReference>
<evidence type="ECO:0000313" key="3">
    <source>
        <dbReference type="EMBL" id="SAL05624.1"/>
    </source>
</evidence>
<proteinExistence type="predicted"/>
<gene>
    <name evidence="3" type="ORF">AWB78_07606</name>
</gene>
<dbReference type="PANTHER" id="PTHR48207:SF3">
    <property type="entry name" value="SUCCINATE--HYDROXYMETHYLGLUTARATE COA-TRANSFERASE"/>
    <property type="match status" value="1"/>
</dbReference>
<feature type="region of interest" description="Disordered" evidence="2">
    <location>
        <begin position="53"/>
        <end position="75"/>
    </location>
</feature>
<organism evidence="3 4">
    <name type="scientific">Caballeronia calidae</name>
    <dbReference type="NCBI Taxonomy" id="1777139"/>
    <lineage>
        <taxon>Bacteria</taxon>
        <taxon>Pseudomonadati</taxon>
        <taxon>Pseudomonadota</taxon>
        <taxon>Betaproteobacteria</taxon>
        <taxon>Burkholderiales</taxon>
        <taxon>Burkholderiaceae</taxon>
        <taxon>Caballeronia</taxon>
    </lineage>
</organism>
<keyword evidence="4" id="KW-1185">Reference proteome</keyword>
<dbReference type="Proteomes" id="UP000071859">
    <property type="component" value="Unassembled WGS sequence"/>
</dbReference>
<dbReference type="Gene3D" id="3.30.1540.10">
    <property type="entry name" value="formyl-coa transferase, domain 3"/>
    <property type="match status" value="1"/>
</dbReference>
<dbReference type="RefSeq" id="WP_232478032.1">
    <property type="nucleotide sequence ID" value="NZ_FCOX02000086.1"/>
</dbReference>
<dbReference type="InterPro" id="IPR050483">
    <property type="entry name" value="CoA-transferase_III_domain"/>
</dbReference>
<dbReference type="GO" id="GO:0008410">
    <property type="term" value="F:CoA-transferase activity"/>
    <property type="evidence" value="ECO:0007669"/>
    <property type="project" value="TreeGrafter"/>
</dbReference>
<dbReference type="InterPro" id="IPR003673">
    <property type="entry name" value="CoA-Trfase_fam_III"/>
</dbReference>
<dbReference type="EMBL" id="FCOX02000086">
    <property type="protein sequence ID" value="SAL05624.1"/>
    <property type="molecule type" value="Genomic_DNA"/>
</dbReference>